<dbReference type="PATRIC" id="fig|1702214.3.peg.500"/>
<dbReference type="Proteomes" id="UP000054172">
    <property type="component" value="Unassembled WGS sequence"/>
</dbReference>
<protein>
    <submittedName>
        <fullName evidence="1">Uncharacterized protein</fullName>
    </submittedName>
</protein>
<gene>
    <name evidence="1" type="ORF">AL399_06130</name>
</gene>
<proteinExistence type="predicted"/>
<evidence type="ECO:0000313" key="2">
    <source>
        <dbReference type="Proteomes" id="UP000054172"/>
    </source>
</evidence>
<dbReference type="AlphaFoldDB" id="A0A0Q4B7S2"/>
<sequence length="64" mass="7181">MLKKAGELAREVPGIAPIGNRKYPTFKGYVPRGSGNCSIGYMREWIRQHFWGEGVVLQSGQWDG</sequence>
<keyword evidence="2" id="KW-1185">Reference proteome</keyword>
<reference evidence="1" key="1">
    <citation type="submission" date="2015-08" db="EMBL/GenBank/DDBJ databases">
        <title>Candidatus Bacteriodes Periocalifornicus.</title>
        <authorList>
            <person name="McLean J.S."/>
            <person name="Kelley S."/>
        </authorList>
    </citation>
    <scope>NUCLEOTIDE SEQUENCE [LARGE SCALE GENOMIC DNA]</scope>
    <source>
        <strain evidence="1">12B</strain>
    </source>
</reference>
<evidence type="ECO:0000313" key="1">
    <source>
        <dbReference type="EMBL" id="KQM08647.1"/>
    </source>
</evidence>
<dbReference type="EMBL" id="LIIK01000027">
    <property type="protein sequence ID" value="KQM08647.1"/>
    <property type="molecule type" value="Genomic_DNA"/>
</dbReference>
<name>A0A0Q4B7S2_9BACT</name>
<accession>A0A0Q4B7S2</accession>
<comment type="caution">
    <text evidence="1">The sequence shown here is derived from an EMBL/GenBank/DDBJ whole genome shotgun (WGS) entry which is preliminary data.</text>
</comment>
<organism evidence="1 2">
    <name type="scientific">Candidatus [Bacteroides] periocalifornicus</name>
    <dbReference type="NCBI Taxonomy" id="1702214"/>
    <lineage>
        <taxon>Bacteria</taxon>
        <taxon>Pseudomonadati</taxon>
        <taxon>Bacteroidota</taxon>
    </lineage>
</organism>
<dbReference type="STRING" id="1702214.AL399_06130"/>